<dbReference type="PROSITE" id="PS51257">
    <property type="entry name" value="PROKAR_LIPOPROTEIN"/>
    <property type="match status" value="1"/>
</dbReference>
<proteinExistence type="predicted"/>
<dbReference type="Proteomes" id="UP000054350">
    <property type="component" value="Unassembled WGS sequence"/>
</dbReference>
<reference evidence="5 6" key="1">
    <citation type="submission" date="2009-11" db="EMBL/GenBank/DDBJ databases">
        <title>Annotation of Allomyces macrogynus ATCC 38327.</title>
        <authorList>
            <consortium name="The Broad Institute Genome Sequencing Platform"/>
            <person name="Russ C."/>
            <person name="Cuomo C."/>
            <person name="Burger G."/>
            <person name="Gray M.W."/>
            <person name="Holland P.W.H."/>
            <person name="King N."/>
            <person name="Lang F.B.F."/>
            <person name="Roger A.J."/>
            <person name="Ruiz-Trillo I."/>
            <person name="Young S.K."/>
            <person name="Zeng Q."/>
            <person name="Gargeya S."/>
            <person name="Fitzgerald M."/>
            <person name="Haas B."/>
            <person name="Abouelleil A."/>
            <person name="Alvarado L."/>
            <person name="Arachchi H.M."/>
            <person name="Berlin A."/>
            <person name="Chapman S.B."/>
            <person name="Gearin G."/>
            <person name="Goldberg J."/>
            <person name="Griggs A."/>
            <person name="Gujja S."/>
            <person name="Hansen M."/>
            <person name="Heiman D."/>
            <person name="Howarth C."/>
            <person name="Larimer J."/>
            <person name="Lui A."/>
            <person name="MacDonald P.J.P."/>
            <person name="McCowen C."/>
            <person name="Montmayeur A."/>
            <person name="Murphy C."/>
            <person name="Neiman D."/>
            <person name="Pearson M."/>
            <person name="Priest M."/>
            <person name="Roberts A."/>
            <person name="Saif S."/>
            <person name="Shea T."/>
            <person name="Sisk P."/>
            <person name="Stolte C."/>
            <person name="Sykes S."/>
            <person name="Wortman J."/>
            <person name="Nusbaum C."/>
            <person name="Birren B."/>
        </authorList>
    </citation>
    <scope>NUCLEOTIDE SEQUENCE [LARGE SCALE GENOMIC DNA]</scope>
    <source>
        <strain evidence="5 6">ATCC 38327</strain>
    </source>
</reference>
<feature type="region of interest" description="Disordered" evidence="1">
    <location>
        <begin position="1478"/>
        <end position="1618"/>
    </location>
</feature>
<keyword evidence="2" id="KW-0472">Membrane</keyword>
<keyword evidence="6" id="KW-1185">Reference proteome</keyword>
<evidence type="ECO:0000256" key="3">
    <source>
        <dbReference type="SAM" id="SignalP"/>
    </source>
</evidence>
<feature type="transmembrane region" description="Helical" evidence="2">
    <location>
        <begin position="268"/>
        <end position="289"/>
    </location>
</feature>
<dbReference type="Pfam" id="PF25474">
    <property type="entry name" value="TPR_TmcB"/>
    <property type="match status" value="1"/>
</dbReference>
<feature type="domain" description="TmcB/TmcC TPR repeats" evidence="4">
    <location>
        <begin position="496"/>
        <end position="595"/>
    </location>
</feature>
<reference evidence="6" key="2">
    <citation type="submission" date="2009-11" db="EMBL/GenBank/DDBJ databases">
        <title>The Genome Sequence of Allomyces macrogynus strain ATCC 38327.</title>
        <authorList>
            <consortium name="The Broad Institute Genome Sequencing Platform"/>
            <person name="Russ C."/>
            <person name="Cuomo C."/>
            <person name="Shea T."/>
            <person name="Young S.K."/>
            <person name="Zeng Q."/>
            <person name="Koehrsen M."/>
            <person name="Haas B."/>
            <person name="Borodovsky M."/>
            <person name="Guigo R."/>
            <person name="Alvarado L."/>
            <person name="Berlin A."/>
            <person name="Borenstein D."/>
            <person name="Chen Z."/>
            <person name="Engels R."/>
            <person name="Freedman E."/>
            <person name="Gellesch M."/>
            <person name="Goldberg J."/>
            <person name="Griggs A."/>
            <person name="Gujja S."/>
            <person name="Heiman D."/>
            <person name="Hepburn T."/>
            <person name="Howarth C."/>
            <person name="Jen D."/>
            <person name="Larson L."/>
            <person name="Lewis B."/>
            <person name="Mehta T."/>
            <person name="Park D."/>
            <person name="Pearson M."/>
            <person name="Roberts A."/>
            <person name="Saif S."/>
            <person name="Shenoy N."/>
            <person name="Sisk P."/>
            <person name="Stolte C."/>
            <person name="Sykes S."/>
            <person name="Walk T."/>
            <person name="White J."/>
            <person name="Yandava C."/>
            <person name="Burger G."/>
            <person name="Gray M.W."/>
            <person name="Holland P.W.H."/>
            <person name="King N."/>
            <person name="Lang F.B.F."/>
            <person name="Roger A.J."/>
            <person name="Ruiz-Trillo I."/>
            <person name="Lander E."/>
            <person name="Nusbaum C."/>
        </authorList>
    </citation>
    <scope>NUCLEOTIDE SEQUENCE [LARGE SCALE GENOMIC DNA]</scope>
    <source>
        <strain evidence="6">ATCC 38327</strain>
    </source>
</reference>
<protein>
    <recommendedName>
        <fullName evidence="4">TmcB/TmcC TPR repeats domain-containing protein</fullName>
    </recommendedName>
</protein>
<dbReference type="VEuPathDB" id="FungiDB:AMAG_10740"/>
<feature type="region of interest" description="Disordered" evidence="1">
    <location>
        <begin position="615"/>
        <end position="699"/>
    </location>
</feature>
<feature type="compositionally biased region" description="Basic and acidic residues" evidence="1">
    <location>
        <begin position="1337"/>
        <end position="1347"/>
    </location>
</feature>
<feature type="transmembrane region" description="Helical" evidence="2">
    <location>
        <begin position="927"/>
        <end position="946"/>
    </location>
</feature>
<feature type="compositionally biased region" description="Low complexity" evidence="1">
    <location>
        <begin position="1041"/>
        <end position="1056"/>
    </location>
</feature>
<feature type="region of interest" description="Disordered" evidence="1">
    <location>
        <begin position="981"/>
        <end position="1056"/>
    </location>
</feature>
<feature type="compositionally biased region" description="Gly residues" evidence="1">
    <location>
        <begin position="996"/>
        <end position="1007"/>
    </location>
</feature>
<keyword evidence="2" id="KW-1133">Transmembrane helix</keyword>
<gene>
    <name evidence="5" type="ORF">AMAG_10740</name>
</gene>
<feature type="transmembrane region" description="Helical" evidence="2">
    <location>
        <begin position="240"/>
        <end position="256"/>
    </location>
</feature>
<sequence length="1618" mass="173091">MAGGSSKWRARLTAFLYNCAFSLACDNHVAEKIDLLGRLVEGIQFTALALHPALTGWGQSGVQLFLSYFLLEFGSSTEFYALVIVVLFMFLMLARLGIQVASYGITPVSRFLHFGRISFKVVQTFMCLPVGVVVTRVLDDNVTILLNAADSASTGDTSGGAPGNSSSTSTATAIANIVLAVVVFVVCLFPTMVTFTFLSPPDHARITGLTRVSSRQQLWVGLLKLAMGVSYSLLGVQSRTMWVALPIFFAIVALFLPGTGTTVTSSPFFMTAVVGAIPFAAAVGALYVLRVQYLLRGTGFWERELRNLGHYWKSVGSRTSRWRASAVRRASQAVGGTAGTEVPATPTTPSAAGNSGNDDATTTTAAAEAVFPALPPDVVLSRCRFHLEVVHAAYYIHFASHGKAMPWVVDFTTRATKKFAGNVMLQELLILWLGYFDAGSAHQRAVVNNMIRKLVARHMVYWDVRFTFFRILKMHEMATYRQQEDLRRFTTLDLARYIHNFTLARKEHTVALRWACHFWKSASSDHPNIDTIDFLAGRMQKHQTRSLRHYRILLYSFPSVISLLRCYASFVLDCLNNRSLAEEILEHAEKLQEDRMESRSAVPHATMVAALRPTASSVAADNPSTVSLPMVMSGPSPGDSARQMMPPPTSPTKSASGGTMRARRSNNGSTDLLQTPAGAGGGDDAYSEHTRTSSHAHSSDVLQSINAQSIFDVDSFEEQRHGLAMAGLRKLTQRIVLSLGVLLAGIIALYLIGVNVMAAEAADRASMLDAGDLRINFLQSAYDILTLNHQLASNATDADKTHTQQSLILSGANIMTTLNSMFNRSSTIGTNLNFWATPFVYDFTTGITVNPMAFIRQYGLSLYSSGLYPAAYLDATYGDLAWLTTNVLPPTDPDAFLAGAAAFVKAFQLFYETNVAARGRLMHVTGIVLSCLPVVVFLVLFLPIWIRLSREITGVMRLYGRIPRRVAQVLAQEMSECLKEQMESDGVDSADMPAGTGSGGGKDGGATGSREQLTRRSPSTGADSNPGAGGALSSFVGGGSASPSSSGGSGTGDDWSGLNSGQDRLARNHQLMARSLWLVVAMLVLISAVTVGLLMSFVIAINYSSERASIINYSGARMSYMFRSLTYARELTYMNGASANATLLRGLMVRHAETARQIHEGVLFGNLSMNIDRTFGFVGPADQITFTRSCNGGLECISLEEGFAFFTLTARRIYDTGTVTPGSLGVLTAIASNGTNFRKNIMAVRNVYSILHAPEIAMANTASTGLFACIFPLYLVMSVALYYPLNSVSNFIRRTRNILFQLPEETVVKIPPVRDYLRTGAIDVSRISVFSRKPRAATKDATADKPAETTTSKRRRSQIAADANARLRLSIAGGGAAGEAIAADATTPTTAVNPRAPVSLQAPGDDKGGKSSAPPSPSAARRHTAPDSQRVVRIVDDHPFEVGAAADDATPLPRARNSLDRAVSTSATASAALVAPPPAGAASVFSSNESNTASAASPSPRRAITRWIRQQQEQLEEERRRAASAAAATGTADGEPGGGNERSRAISGKSIRRLLSLGNSGNAGAHGSSSSAAPPPPTSGGAGGGGEDANGVPSIRAIPPSTGTLPKVNSGPDAPTPV</sequence>
<feature type="region of interest" description="Disordered" evidence="1">
    <location>
        <begin position="332"/>
        <end position="360"/>
    </location>
</feature>
<dbReference type="OrthoDB" id="5569271at2759"/>
<dbReference type="PANTHER" id="PTHR31600:SF2">
    <property type="entry name" value="GAMETE ENRICHED GENE 10 PROTEIN-RELATED"/>
    <property type="match status" value="1"/>
</dbReference>
<feature type="compositionally biased region" description="Low complexity" evidence="1">
    <location>
        <begin position="1478"/>
        <end position="1502"/>
    </location>
</feature>
<name>A0A0L0SRT6_ALLM3</name>
<feature type="transmembrane region" description="Helical" evidence="2">
    <location>
        <begin position="1076"/>
        <end position="1101"/>
    </location>
</feature>
<feature type="transmembrane region" description="Helical" evidence="2">
    <location>
        <begin position="735"/>
        <end position="758"/>
    </location>
</feature>
<feature type="transmembrane region" description="Helical" evidence="2">
    <location>
        <begin position="119"/>
        <end position="138"/>
    </location>
</feature>
<keyword evidence="3" id="KW-0732">Signal</keyword>
<feature type="region of interest" description="Disordered" evidence="1">
    <location>
        <begin position="1387"/>
        <end position="1431"/>
    </location>
</feature>
<dbReference type="InterPro" id="IPR052994">
    <property type="entry name" value="Tiny_macrocysts_regulators"/>
</dbReference>
<dbReference type="EMBL" id="GG745346">
    <property type="protein sequence ID" value="KNE65080.1"/>
    <property type="molecule type" value="Genomic_DNA"/>
</dbReference>
<feature type="chain" id="PRO_5005548280" description="TmcB/TmcC TPR repeats domain-containing protein" evidence="3">
    <location>
        <begin position="25"/>
        <end position="1618"/>
    </location>
</feature>
<keyword evidence="2" id="KW-0812">Transmembrane</keyword>
<feature type="region of interest" description="Disordered" evidence="1">
    <location>
        <begin position="1335"/>
        <end position="1359"/>
    </location>
</feature>
<organism evidence="5 6">
    <name type="scientific">Allomyces macrogynus (strain ATCC 38327)</name>
    <name type="common">Allomyces javanicus var. macrogynus</name>
    <dbReference type="NCBI Taxonomy" id="578462"/>
    <lineage>
        <taxon>Eukaryota</taxon>
        <taxon>Fungi</taxon>
        <taxon>Fungi incertae sedis</taxon>
        <taxon>Blastocladiomycota</taxon>
        <taxon>Blastocladiomycetes</taxon>
        <taxon>Blastocladiales</taxon>
        <taxon>Blastocladiaceae</taxon>
        <taxon>Allomyces</taxon>
    </lineage>
</organism>
<evidence type="ECO:0000256" key="1">
    <source>
        <dbReference type="SAM" id="MobiDB-lite"/>
    </source>
</evidence>
<feature type="transmembrane region" description="Helical" evidence="2">
    <location>
        <begin position="79"/>
        <end position="98"/>
    </location>
</feature>
<evidence type="ECO:0000259" key="4">
    <source>
        <dbReference type="Pfam" id="PF25474"/>
    </source>
</evidence>
<feature type="signal peptide" evidence="3">
    <location>
        <begin position="1"/>
        <end position="24"/>
    </location>
</feature>
<feature type="transmembrane region" description="Helical" evidence="2">
    <location>
        <begin position="173"/>
        <end position="198"/>
    </location>
</feature>
<feature type="compositionally biased region" description="Low complexity" evidence="1">
    <location>
        <begin position="1558"/>
        <end position="1572"/>
    </location>
</feature>
<dbReference type="PANTHER" id="PTHR31600">
    <property type="entry name" value="TINY MACROCYSTS PROTEIN B-RELATED"/>
    <property type="match status" value="1"/>
</dbReference>
<feature type="compositionally biased region" description="Polar residues" evidence="1">
    <location>
        <begin position="345"/>
        <end position="359"/>
    </location>
</feature>
<feature type="transmembrane region" description="Helical" evidence="2">
    <location>
        <begin position="218"/>
        <end position="234"/>
    </location>
</feature>
<feature type="compositionally biased region" description="Polar residues" evidence="1">
    <location>
        <begin position="615"/>
        <end position="627"/>
    </location>
</feature>
<evidence type="ECO:0000256" key="2">
    <source>
        <dbReference type="SAM" id="Phobius"/>
    </source>
</evidence>
<evidence type="ECO:0000313" key="6">
    <source>
        <dbReference type="Proteomes" id="UP000054350"/>
    </source>
</evidence>
<accession>A0A0L0SRT6</accession>
<dbReference type="InterPro" id="IPR057352">
    <property type="entry name" value="TPR_TmcB/C"/>
</dbReference>
<evidence type="ECO:0000313" key="5">
    <source>
        <dbReference type="EMBL" id="KNE65080.1"/>
    </source>
</evidence>